<reference evidence="1 2" key="1">
    <citation type="journal article" date="2018" name="PLoS Genet.">
        <title>Population sequencing reveals clonal diversity and ancestral inbreeding in the grapevine cultivar Chardonnay.</title>
        <authorList>
            <person name="Roach M.J."/>
            <person name="Johnson D.L."/>
            <person name="Bohlmann J."/>
            <person name="van Vuuren H.J."/>
            <person name="Jones S.J."/>
            <person name="Pretorius I.S."/>
            <person name="Schmidt S.A."/>
            <person name="Borneman A.R."/>
        </authorList>
    </citation>
    <scope>NUCLEOTIDE SEQUENCE [LARGE SCALE GENOMIC DNA]</scope>
    <source>
        <strain evidence="2">cv. Chardonnay</strain>
        <tissue evidence="1">Leaf</tissue>
    </source>
</reference>
<evidence type="ECO:0000313" key="2">
    <source>
        <dbReference type="Proteomes" id="UP000288805"/>
    </source>
</evidence>
<name>A0A438F2M4_VITVI</name>
<accession>A0A438F2M4</accession>
<dbReference type="Proteomes" id="UP000288805">
    <property type="component" value="Unassembled WGS sequence"/>
</dbReference>
<organism evidence="1 2">
    <name type="scientific">Vitis vinifera</name>
    <name type="common">Grape</name>
    <dbReference type="NCBI Taxonomy" id="29760"/>
    <lineage>
        <taxon>Eukaryota</taxon>
        <taxon>Viridiplantae</taxon>
        <taxon>Streptophyta</taxon>
        <taxon>Embryophyta</taxon>
        <taxon>Tracheophyta</taxon>
        <taxon>Spermatophyta</taxon>
        <taxon>Magnoliopsida</taxon>
        <taxon>eudicotyledons</taxon>
        <taxon>Gunneridae</taxon>
        <taxon>Pentapetalae</taxon>
        <taxon>rosids</taxon>
        <taxon>Vitales</taxon>
        <taxon>Vitaceae</taxon>
        <taxon>Viteae</taxon>
        <taxon>Vitis</taxon>
    </lineage>
</organism>
<comment type="caution">
    <text evidence="1">The sequence shown here is derived from an EMBL/GenBank/DDBJ whole genome shotgun (WGS) entry which is preliminary data.</text>
</comment>
<evidence type="ECO:0000313" key="1">
    <source>
        <dbReference type="EMBL" id="RVW54225.1"/>
    </source>
</evidence>
<dbReference type="EMBL" id="QGNW01001129">
    <property type="protein sequence ID" value="RVW54225.1"/>
    <property type="molecule type" value="Genomic_DNA"/>
</dbReference>
<dbReference type="InterPro" id="IPR044809">
    <property type="entry name" value="AUF1-like"/>
</dbReference>
<proteinExistence type="predicted"/>
<protein>
    <submittedName>
        <fullName evidence="1">Uncharacterized protein</fullName>
    </submittedName>
</protein>
<dbReference type="AlphaFoldDB" id="A0A438F2M4"/>
<dbReference type="PANTHER" id="PTHR31215">
    <property type="entry name" value="OS05G0510400 PROTEIN-RELATED"/>
    <property type="match status" value="1"/>
</dbReference>
<sequence>MGEEQFKELRRSMNPTAPVERTMFPAVRVKLWHVPVLELPASGRVMNGATLIVIRPAERTMKWRVRMKVWEIVLRGRGRRGFEGSCERDAEGEEALQD</sequence>
<gene>
    <name evidence="1" type="ORF">CK203_080119</name>
</gene>